<comment type="caution">
    <text evidence="1">The sequence shown here is derived from an EMBL/GenBank/DDBJ whole genome shotgun (WGS) entry which is preliminary data.</text>
</comment>
<name>A0A5B7EBA8_PORTR</name>
<dbReference type="Proteomes" id="UP000324222">
    <property type="component" value="Unassembled WGS sequence"/>
</dbReference>
<organism evidence="1 2">
    <name type="scientific">Portunus trituberculatus</name>
    <name type="common">Swimming crab</name>
    <name type="synonym">Neptunus trituberculatus</name>
    <dbReference type="NCBI Taxonomy" id="210409"/>
    <lineage>
        <taxon>Eukaryota</taxon>
        <taxon>Metazoa</taxon>
        <taxon>Ecdysozoa</taxon>
        <taxon>Arthropoda</taxon>
        <taxon>Crustacea</taxon>
        <taxon>Multicrustacea</taxon>
        <taxon>Malacostraca</taxon>
        <taxon>Eumalacostraca</taxon>
        <taxon>Eucarida</taxon>
        <taxon>Decapoda</taxon>
        <taxon>Pleocyemata</taxon>
        <taxon>Brachyura</taxon>
        <taxon>Eubrachyura</taxon>
        <taxon>Portunoidea</taxon>
        <taxon>Portunidae</taxon>
        <taxon>Portuninae</taxon>
        <taxon>Portunus</taxon>
    </lineage>
</organism>
<dbReference type="AlphaFoldDB" id="A0A5B7EBA8"/>
<evidence type="ECO:0000313" key="1">
    <source>
        <dbReference type="EMBL" id="MPC30667.1"/>
    </source>
</evidence>
<reference evidence="1 2" key="1">
    <citation type="submission" date="2019-05" db="EMBL/GenBank/DDBJ databases">
        <title>Another draft genome of Portunus trituberculatus and its Hox gene families provides insights of decapod evolution.</title>
        <authorList>
            <person name="Jeong J.-H."/>
            <person name="Song I."/>
            <person name="Kim S."/>
            <person name="Choi T."/>
            <person name="Kim D."/>
            <person name="Ryu S."/>
            <person name="Kim W."/>
        </authorList>
    </citation>
    <scope>NUCLEOTIDE SEQUENCE [LARGE SCALE GENOMIC DNA]</scope>
    <source>
        <tissue evidence="1">Muscle</tissue>
    </source>
</reference>
<accession>A0A5B7EBA8</accession>
<dbReference type="EMBL" id="VSRR010002296">
    <property type="protein sequence ID" value="MPC30667.1"/>
    <property type="molecule type" value="Genomic_DNA"/>
</dbReference>
<sequence length="62" mass="7107">MLVLLVDLRLYLRRDVTEICQCRGLGSGEIEIGSRLVECQDQSPDFRARKLTVTCNIKIKIK</sequence>
<keyword evidence="2" id="KW-1185">Reference proteome</keyword>
<protein>
    <submittedName>
        <fullName evidence="1">Uncharacterized protein</fullName>
    </submittedName>
</protein>
<evidence type="ECO:0000313" key="2">
    <source>
        <dbReference type="Proteomes" id="UP000324222"/>
    </source>
</evidence>
<proteinExistence type="predicted"/>
<gene>
    <name evidence="1" type="ORF">E2C01_023935</name>
</gene>